<name>A0ABP0MGU0_9DINO</name>
<reference evidence="2 3" key="1">
    <citation type="submission" date="2024-02" db="EMBL/GenBank/DDBJ databases">
        <authorList>
            <person name="Chen Y."/>
            <person name="Shah S."/>
            <person name="Dougan E. K."/>
            <person name="Thang M."/>
            <person name="Chan C."/>
        </authorList>
    </citation>
    <scope>NUCLEOTIDE SEQUENCE [LARGE SCALE GENOMIC DNA]</scope>
</reference>
<comment type="caution">
    <text evidence="2">The sequence shown here is derived from an EMBL/GenBank/DDBJ whole genome shotgun (WGS) entry which is preliminary data.</text>
</comment>
<organism evidence="2 3">
    <name type="scientific">Durusdinium trenchii</name>
    <dbReference type="NCBI Taxonomy" id="1381693"/>
    <lineage>
        <taxon>Eukaryota</taxon>
        <taxon>Sar</taxon>
        <taxon>Alveolata</taxon>
        <taxon>Dinophyceae</taxon>
        <taxon>Suessiales</taxon>
        <taxon>Symbiodiniaceae</taxon>
        <taxon>Durusdinium</taxon>
    </lineage>
</organism>
<dbReference type="Proteomes" id="UP001642484">
    <property type="component" value="Unassembled WGS sequence"/>
</dbReference>
<evidence type="ECO:0000313" key="2">
    <source>
        <dbReference type="EMBL" id="CAK9049314.1"/>
    </source>
</evidence>
<protein>
    <submittedName>
        <fullName evidence="2">Uncharacterized protein</fullName>
    </submittedName>
</protein>
<feature type="region of interest" description="Disordered" evidence="1">
    <location>
        <begin position="119"/>
        <end position="169"/>
    </location>
</feature>
<keyword evidence="3" id="KW-1185">Reference proteome</keyword>
<accession>A0ABP0MGU0</accession>
<evidence type="ECO:0000256" key="1">
    <source>
        <dbReference type="SAM" id="MobiDB-lite"/>
    </source>
</evidence>
<feature type="compositionally biased region" description="Basic residues" evidence="1">
    <location>
        <begin position="138"/>
        <end position="153"/>
    </location>
</feature>
<gene>
    <name evidence="2" type="ORF">CCMP2556_LOCUS25256</name>
</gene>
<sequence>MMMRKHAITSSLELFQLPVPQDSALKQWRDKSVYILPQLQSHQKPNEELMSQWIYNTLKRHPLMRRVMDRYLDSQLGSYETSFDAMWPGVERALLEAQYDANAQSIRDDLKRGPQQLKKATALPGAKDKGKGVAKLPRLPRKAKARRTARLRKQTQQQAVVNRSTTHSR</sequence>
<dbReference type="EMBL" id="CAXAMN010016891">
    <property type="protein sequence ID" value="CAK9049314.1"/>
    <property type="molecule type" value="Genomic_DNA"/>
</dbReference>
<evidence type="ECO:0000313" key="3">
    <source>
        <dbReference type="Proteomes" id="UP001642484"/>
    </source>
</evidence>
<proteinExistence type="predicted"/>
<feature type="compositionally biased region" description="Polar residues" evidence="1">
    <location>
        <begin position="160"/>
        <end position="169"/>
    </location>
</feature>